<feature type="domain" description="C2H2-type" evidence="5">
    <location>
        <begin position="268"/>
        <end position="295"/>
    </location>
</feature>
<feature type="region of interest" description="Disordered" evidence="4">
    <location>
        <begin position="1117"/>
        <end position="1175"/>
    </location>
</feature>
<feature type="compositionally biased region" description="Basic and acidic residues" evidence="4">
    <location>
        <begin position="906"/>
        <end position="915"/>
    </location>
</feature>
<dbReference type="Pfam" id="PF13912">
    <property type="entry name" value="zf-C2H2_6"/>
    <property type="match status" value="2"/>
</dbReference>
<dbReference type="Proteomes" id="UP000472264">
    <property type="component" value="Chromosome 5"/>
</dbReference>
<dbReference type="Ensembl" id="ENSENLT00000022745.1">
    <property type="protein sequence ID" value="ENSENLP00000021990.1"/>
    <property type="gene ID" value="ENSENLG00000010025.1"/>
</dbReference>
<evidence type="ECO:0000256" key="3">
    <source>
        <dbReference type="PROSITE-ProRule" id="PRU00042"/>
    </source>
</evidence>
<keyword evidence="3" id="KW-0479">Metal-binding</keyword>
<dbReference type="GO" id="GO:0005634">
    <property type="term" value="C:nucleus"/>
    <property type="evidence" value="ECO:0007669"/>
    <property type="project" value="TreeGrafter"/>
</dbReference>
<dbReference type="PROSITE" id="PS50157">
    <property type="entry name" value="ZINC_FINGER_C2H2_2"/>
    <property type="match status" value="7"/>
</dbReference>
<feature type="compositionally biased region" description="Low complexity" evidence="4">
    <location>
        <begin position="666"/>
        <end position="678"/>
    </location>
</feature>
<feature type="domain" description="C2H2-type" evidence="5">
    <location>
        <begin position="1081"/>
        <end position="1107"/>
    </location>
</feature>
<gene>
    <name evidence="7" type="primary">prdm2b</name>
</gene>
<keyword evidence="3" id="KW-0863">Zinc-finger</keyword>
<feature type="compositionally biased region" description="Low complexity" evidence="4">
    <location>
        <begin position="881"/>
        <end position="892"/>
    </location>
</feature>
<feature type="region of interest" description="Disordered" evidence="4">
    <location>
        <begin position="649"/>
        <end position="797"/>
    </location>
</feature>
<dbReference type="InterPro" id="IPR044414">
    <property type="entry name" value="PRDM2_PR-SET"/>
</dbReference>
<proteinExistence type="predicted"/>
<feature type="compositionally biased region" description="Basic and acidic residues" evidence="4">
    <location>
        <begin position="219"/>
        <end position="242"/>
    </location>
</feature>
<feature type="domain" description="C2H2-type" evidence="5">
    <location>
        <begin position="402"/>
        <end position="425"/>
    </location>
</feature>
<feature type="compositionally biased region" description="Low complexity" evidence="4">
    <location>
        <begin position="444"/>
        <end position="457"/>
    </location>
</feature>
<feature type="compositionally biased region" description="Low complexity" evidence="4">
    <location>
        <begin position="1471"/>
        <end position="1498"/>
    </location>
</feature>
<feature type="domain" description="SET" evidence="6">
    <location>
        <begin position="24"/>
        <end position="137"/>
    </location>
</feature>
<reference evidence="7" key="3">
    <citation type="submission" date="2025-09" db="UniProtKB">
        <authorList>
            <consortium name="Ensembl"/>
        </authorList>
    </citation>
    <scope>IDENTIFICATION</scope>
</reference>
<feature type="region of interest" description="Disordered" evidence="4">
    <location>
        <begin position="185"/>
        <end position="267"/>
    </location>
</feature>
<keyword evidence="8" id="KW-1185">Reference proteome</keyword>
<reference evidence="7" key="2">
    <citation type="submission" date="2025-08" db="UniProtKB">
        <authorList>
            <consortium name="Ensembl"/>
        </authorList>
    </citation>
    <scope>IDENTIFICATION</scope>
</reference>
<accession>A0A665URP3</accession>
<feature type="region of interest" description="Disordered" evidence="4">
    <location>
        <begin position="1420"/>
        <end position="1585"/>
    </location>
</feature>
<feature type="region of interest" description="Disordered" evidence="4">
    <location>
        <begin position="550"/>
        <end position="591"/>
    </location>
</feature>
<dbReference type="PANTHER" id="PTHR16515">
    <property type="entry name" value="PR DOMAIN ZINC FINGER PROTEIN"/>
    <property type="match status" value="1"/>
</dbReference>
<dbReference type="InterPro" id="IPR001214">
    <property type="entry name" value="SET_dom"/>
</dbReference>
<feature type="compositionally biased region" description="Low complexity" evidence="4">
    <location>
        <begin position="853"/>
        <end position="863"/>
    </location>
</feature>
<feature type="compositionally biased region" description="Low complexity" evidence="4">
    <location>
        <begin position="576"/>
        <end position="591"/>
    </location>
</feature>
<keyword evidence="2" id="KW-0804">Transcription</keyword>
<evidence type="ECO:0000259" key="5">
    <source>
        <dbReference type="PROSITE" id="PS50157"/>
    </source>
</evidence>
<dbReference type="Gene3D" id="3.30.160.60">
    <property type="entry name" value="Classic Zinc Finger"/>
    <property type="match status" value="4"/>
</dbReference>
<dbReference type="Gene3D" id="2.170.270.10">
    <property type="entry name" value="SET domain"/>
    <property type="match status" value="1"/>
</dbReference>
<dbReference type="Pfam" id="PF21549">
    <property type="entry name" value="PRDM2_PR"/>
    <property type="match status" value="1"/>
</dbReference>
<evidence type="ECO:0000256" key="1">
    <source>
        <dbReference type="ARBA" id="ARBA00023015"/>
    </source>
</evidence>
<protein>
    <submittedName>
        <fullName evidence="7">PR domain containing 2, with ZNF domain b</fullName>
    </submittedName>
</protein>
<dbReference type="GO" id="GO:0010468">
    <property type="term" value="P:regulation of gene expression"/>
    <property type="evidence" value="ECO:0007669"/>
    <property type="project" value="TreeGrafter"/>
</dbReference>
<dbReference type="PROSITE" id="PS50280">
    <property type="entry name" value="SET"/>
    <property type="match status" value="1"/>
</dbReference>
<dbReference type="InterPro" id="IPR050331">
    <property type="entry name" value="Zinc_finger"/>
</dbReference>
<dbReference type="GO" id="GO:0008270">
    <property type="term" value="F:zinc ion binding"/>
    <property type="evidence" value="ECO:0007669"/>
    <property type="project" value="UniProtKB-KW"/>
</dbReference>
<keyword evidence="3" id="KW-0862">Zinc</keyword>
<feature type="compositionally biased region" description="Acidic residues" evidence="4">
    <location>
        <begin position="916"/>
        <end position="928"/>
    </location>
</feature>
<feature type="compositionally biased region" description="Low complexity" evidence="4">
    <location>
        <begin position="721"/>
        <end position="760"/>
    </location>
</feature>
<dbReference type="Pfam" id="PF00096">
    <property type="entry name" value="zf-C2H2"/>
    <property type="match status" value="1"/>
</dbReference>
<sequence>MAITGGTLETLDEIPAHVWRDLPDSLSLRPSAINQSRIGVWATQIIPKGKRFGPFVGEKKKRSQVTSNVYMWEVYFPARGWMCVDATDPMKGNWLRYVNWARCSEEQNLFPLEINRAIYYKVLRPIGPGEELLVWYTLKDNPEITAALEEERASRASSLSRKNSPRAKRARRKLLERARQSGLGEFTKTIRTKPTLKEMWDGEEANSIQIKQPDLSLTCRDESHKASEQKLESSSFRGKEPEVDPDPDLDLDPDPDGDLESDPHGELYPCQHCERHFSTRQGLERHIHIHAMTNQQTQLFKCRYCSKSFGSQVGRRRHERRHESGPKKRPGSLAGTANLLSPVVQTDGSSPDCTSAASQYIAIGSQFTGGAQHNSDMQRKEFGPHADRPFILDENGESKELHPCKYCSKAFGTHTNMRRHQRRIHERHLLPKGVRRKGMLLQEATAQQQQLPDESPSTSPPPVYVPSADTEDEADRDDYTVDISKNISENLSFYIDGKIVSSSSVSSCEVIEVDSRSAALFGLDTVIIGPNQIGQALKVEGRTSAAKQVSNIGQSAAKRRTSTPPFVPSLKVEMESPSFTGSSSSSSSTSSSSSLLVGGLFQQTTDSSSFQREKTVYLSPKLKQLLQTQDIQKSTITLITESHRLASPLSVTPLQGSSGRFKRRTSSPPSSPQLSPTSKTESCKAEVTSSYALKVPKVESNSASPPANLQDKDDGETLSPSGNNMHSQTSSSSGGNSCNQQPLDLSNSVSRKSDSSSKVLGDSALDLSLHRKSTVEPESKGSPGPQPLVKKRKPNTSMLEKVLMNEYVGLTMPAEECPSVLSNLGAFHSRSPNLASDSAHPSPPSLTPVIMNPSSPGTSSVTSPTPPPPVLPTIPSPLAMPSSPHSQPSDSSALRPLPVLSPKMSPRSDEHKTLSDLEDVLSAEENKEEEDHISEPIDPSDTPAKQPLNHLTHCPAEPASSPPNTTEDFSETATCNSQLNGKSKFMNHAPQDDVDTSSQPAALDKSSDKSSAAEEVDSTYCKTFVCNVCEEPFNSIKELSGHIIDHAAEWPFKCEFCVQLFGDAPALLAHRTALHGVGRIFVCSVCSKEFAFLCNLQQHQKDLHPNEICSNTTVESGKLRPQNYTDPSRAKEVSSPSTPAPEMTEQPAPPNDSDPAKEEPDVNGNHADDGGEDPNEELYTTIKIMASEGGKPKGPDVRLGINQHYPSYKPPPFPYHSRSHAGSVASATNFTTHNIPQTFSTAIRCTKCGNSFDNMPELHKHILACANASDKKRYTPKKNPIPLKQIVKSPNGVVSPTAATAGQSAFRRMGQPKRLNFNQDNSKTKMSALSKKKNQLVQRAISQKNKAATTAKKVTVKAEDEQASNVCPHCSREFTYPASLSKHMVVSCPMKPAVKKGKKGLAEMKKEAGSVVDKNVNLRKKASDAEIPQAELESKPLGKTRARSSGAADPEPSHPGRGKTAAGLGRLKRPASFATTVSASKKTKKSQAQSLAPSLSSPDTPTDTAHQRPAIRMQRMGKEAAPKRLADAKSPPTQQLKKEERFSLRTRERVGGPVTRSLQMASAAHPAEIKPEEPIQEPKEPQVRR</sequence>
<evidence type="ECO:0000313" key="7">
    <source>
        <dbReference type="Ensembl" id="ENSENLP00000021990.1"/>
    </source>
</evidence>
<evidence type="ECO:0000256" key="4">
    <source>
        <dbReference type="SAM" id="MobiDB-lite"/>
    </source>
</evidence>
<feature type="compositionally biased region" description="Polar residues" evidence="4">
    <location>
        <begin position="649"/>
        <end position="658"/>
    </location>
</feature>
<feature type="compositionally biased region" description="Acidic residues" evidence="4">
    <location>
        <begin position="243"/>
        <end position="260"/>
    </location>
</feature>
<dbReference type="SUPFAM" id="SSF57667">
    <property type="entry name" value="beta-beta-alpha zinc fingers"/>
    <property type="match status" value="2"/>
</dbReference>
<dbReference type="FunCoup" id="A0A665URP3">
    <property type="interactions" value="1039"/>
</dbReference>
<dbReference type="OMA" id="MASRCPS"/>
<dbReference type="InterPro" id="IPR046341">
    <property type="entry name" value="SET_dom_sf"/>
</dbReference>
<feature type="compositionally biased region" description="Basic and acidic residues" evidence="4">
    <location>
        <begin position="1516"/>
        <end position="1527"/>
    </location>
</feature>
<dbReference type="FunFam" id="3.30.160.60:FF:003271">
    <property type="entry name" value="PR domain-containing 2, with ZNF domain a"/>
    <property type="match status" value="1"/>
</dbReference>
<dbReference type="CDD" id="cd19188">
    <property type="entry name" value="PR-SET_PRDM2"/>
    <property type="match status" value="1"/>
</dbReference>
<evidence type="ECO:0000256" key="2">
    <source>
        <dbReference type="ARBA" id="ARBA00023163"/>
    </source>
</evidence>
<feature type="region of interest" description="Disordered" evidence="4">
    <location>
        <begin position="313"/>
        <end position="337"/>
    </location>
</feature>
<feature type="domain" description="C2H2-type" evidence="5">
    <location>
        <begin position="1365"/>
        <end position="1392"/>
    </location>
</feature>
<dbReference type="PROSITE" id="PS00028">
    <property type="entry name" value="ZINC_FINGER_C2H2_1"/>
    <property type="match status" value="5"/>
</dbReference>
<organism evidence="7 8">
    <name type="scientific">Echeneis naucrates</name>
    <name type="common">Live sharksucker</name>
    <dbReference type="NCBI Taxonomy" id="173247"/>
    <lineage>
        <taxon>Eukaryota</taxon>
        <taxon>Metazoa</taxon>
        <taxon>Chordata</taxon>
        <taxon>Craniata</taxon>
        <taxon>Vertebrata</taxon>
        <taxon>Euteleostomi</taxon>
        <taxon>Actinopterygii</taxon>
        <taxon>Neopterygii</taxon>
        <taxon>Teleostei</taxon>
        <taxon>Neoteleostei</taxon>
        <taxon>Acanthomorphata</taxon>
        <taxon>Carangaria</taxon>
        <taxon>Carangiformes</taxon>
        <taxon>Echeneidae</taxon>
        <taxon>Echeneis</taxon>
    </lineage>
</organism>
<reference evidence="7" key="1">
    <citation type="submission" date="2021-04" db="EMBL/GenBank/DDBJ databases">
        <authorList>
            <consortium name="Wellcome Sanger Institute Data Sharing"/>
        </authorList>
    </citation>
    <scope>NUCLEOTIDE SEQUENCE [LARGE SCALE GENOMIC DNA]</scope>
</reference>
<evidence type="ECO:0000259" key="6">
    <source>
        <dbReference type="PROSITE" id="PS50280"/>
    </source>
</evidence>
<dbReference type="PANTHER" id="PTHR16515:SF37">
    <property type="entry name" value="PR DOMAIN ZINC FINGER PROTEIN 2"/>
    <property type="match status" value="1"/>
</dbReference>
<feature type="region of interest" description="Disordered" evidence="4">
    <location>
        <begin position="832"/>
        <end position="1010"/>
    </location>
</feature>
<feature type="compositionally biased region" description="Pro residues" evidence="4">
    <location>
        <begin position="864"/>
        <end position="875"/>
    </location>
</feature>
<feature type="compositionally biased region" description="Polar residues" evidence="4">
    <location>
        <begin position="962"/>
        <end position="981"/>
    </location>
</feature>
<name>A0A665URP3_ECHNA</name>
<dbReference type="InParanoid" id="A0A665URP3"/>
<dbReference type="SMART" id="SM00317">
    <property type="entry name" value="SET"/>
    <property type="match status" value="1"/>
</dbReference>
<feature type="domain" description="C2H2-type" evidence="5">
    <location>
        <begin position="300"/>
        <end position="327"/>
    </location>
</feature>
<dbReference type="SUPFAM" id="SSF82199">
    <property type="entry name" value="SET domain"/>
    <property type="match status" value="1"/>
</dbReference>
<keyword evidence="1" id="KW-0805">Transcription regulation</keyword>
<feature type="compositionally biased region" description="Basic and acidic residues" evidence="4">
    <location>
        <begin position="1536"/>
        <end position="1550"/>
    </location>
</feature>
<dbReference type="InterPro" id="IPR036236">
    <property type="entry name" value="Znf_C2H2_sf"/>
</dbReference>
<dbReference type="GO" id="GO:0042054">
    <property type="term" value="F:histone methyltransferase activity"/>
    <property type="evidence" value="ECO:0007669"/>
    <property type="project" value="InterPro"/>
</dbReference>
<dbReference type="SMART" id="SM00355">
    <property type="entry name" value="ZnF_C2H2"/>
    <property type="match status" value="8"/>
</dbReference>
<evidence type="ECO:0000313" key="8">
    <source>
        <dbReference type="Proteomes" id="UP000472264"/>
    </source>
</evidence>
<feature type="domain" description="C2H2-type" evidence="5">
    <location>
        <begin position="1243"/>
        <end position="1272"/>
    </location>
</feature>
<feature type="region of interest" description="Disordered" evidence="4">
    <location>
        <begin position="150"/>
        <end position="171"/>
    </location>
</feature>
<feature type="domain" description="C2H2-type" evidence="5">
    <location>
        <begin position="1024"/>
        <end position="1051"/>
    </location>
</feature>
<dbReference type="InterPro" id="IPR013087">
    <property type="entry name" value="Znf_C2H2_type"/>
</dbReference>
<feature type="compositionally biased region" description="Basic and acidic residues" evidence="4">
    <location>
        <begin position="1567"/>
        <end position="1585"/>
    </location>
</feature>
<feature type="region of interest" description="Disordered" evidence="4">
    <location>
        <begin position="444"/>
        <end position="476"/>
    </location>
</feature>